<reference evidence="2 3" key="1">
    <citation type="submission" date="2018-03" db="EMBL/GenBank/DDBJ databases">
        <title>Complete genome sequence of Thauera aromatica, a model organism for studying aromatic compound degradation under denitrifying conditions.</title>
        <authorList>
            <person name="Lo H.-Y."/>
            <person name="Goris T."/>
            <person name="Boll M."/>
            <person name="Mueller J.A."/>
        </authorList>
    </citation>
    <scope>NUCLEOTIDE SEQUENCE [LARGE SCALE GENOMIC DNA]</scope>
    <source>
        <strain evidence="2 3">K172</strain>
    </source>
</reference>
<dbReference type="KEGG" id="tak:Tharo_2122"/>
<name>A0A2R4BNX3_THAAR</name>
<accession>A0A2R4BNX3</accession>
<evidence type="ECO:0000313" key="3">
    <source>
        <dbReference type="Proteomes" id="UP000241885"/>
    </source>
</evidence>
<dbReference type="InterPro" id="IPR027417">
    <property type="entry name" value="P-loop_NTPase"/>
</dbReference>
<keyword evidence="3" id="KW-1185">Reference proteome</keyword>
<dbReference type="AlphaFoldDB" id="A0A2R4BNX3"/>
<protein>
    <submittedName>
        <fullName evidence="2">Putative terminase large subunit protein</fullName>
    </submittedName>
</protein>
<evidence type="ECO:0000256" key="1">
    <source>
        <dbReference type="SAM" id="MobiDB-lite"/>
    </source>
</evidence>
<organism evidence="2 3">
    <name type="scientific">Thauera aromatica K172</name>
    <dbReference type="NCBI Taxonomy" id="44139"/>
    <lineage>
        <taxon>Bacteria</taxon>
        <taxon>Pseudomonadati</taxon>
        <taxon>Pseudomonadota</taxon>
        <taxon>Betaproteobacteria</taxon>
        <taxon>Rhodocyclales</taxon>
        <taxon>Zoogloeaceae</taxon>
        <taxon>Thauera</taxon>
    </lineage>
</organism>
<dbReference type="Proteomes" id="UP000241885">
    <property type="component" value="Chromosome"/>
</dbReference>
<dbReference type="EMBL" id="CP028339">
    <property type="protein sequence ID" value="AVR89025.1"/>
    <property type="molecule type" value="Genomic_DNA"/>
</dbReference>
<sequence length="529" mass="59864">MAASSIALDYIPKNEADILRCLADPMWRVCSGALYKIMVKSDDGAGSVVPFIPNRAQRRLIVRLWHRNVILKARQLGFTTLVAILWLDHALFNADQRCGIIAQDREAAEVIFRDKVKLAYDRLPAFLRERMPLARDSASELLFAHNNSSIRVATSMRSGTIHRLHVSEFGKIGAKYPAKAAEVVTGSLPAVPLDGVAIIESTAEGQSGEFYEMTMRAQAVAEKGSPLSPRDYRFHFFPWWQEEAYRLPHPGASVITDKDREHFAQIEAEMGCTLDEQQRYWYVATRDSEFSGDPQKMWQEYPSTPDEAFKVSTEGTYYAVQLAAARKGGRIGAVPHLEGVPVNTFWDIGGRDGSAIWFHQQQGLTHRFFRFIEGWGEPYSYFIKQMQAMGCVWGKHYLPHDASHKRQQGASMESAEDKLRQFEIGGDWVIVPRVDDVTHGIQMVRDAFGQCWFDEEGCKDGLAHLGSYRKEWDARLGAWRATPLHDIHSEAADAFRQFAQGYREAQSDAGFRARRAPGRSGRQRSSWVI</sequence>
<proteinExistence type="predicted"/>
<dbReference type="RefSeq" id="WP_107221184.1">
    <property type="nucleotide sequence ID" value="NZ_CP028339.1"/>
</dbReference>
<gene>
    <name evidence="2" type="ORF">Tharo_2122</name>
</gene>
<evidence type="ECO:0000313" key="2">
    <source>
        <dbReference type="EMBL" id="AVR89025.1"/>
    </source>
</evidence>
<dbReference type="OrthoDB" id="5684611at2"/>
<feature type="region of interest" description="Disordered" evidence="1">
    <location>
        <begin position="509"/>
        <end position="529"/>
    </location>
</feature>
<dbReference type="Gene3D" id="3.40.50.300">
    <property type="entry name" value="P-loop containing nucleotide triphosphate hydrolases"/>
    <property type="match status" value="1"/>
</dbReference>